<sequence length="151" mass="16905">MLTKKTHKAAVMLITTLLATSVYQFYSRNVASSMLPSVDYCNLSTTACNQEGVTVTLSEDVIRPMQASTITVDWPALSEKQDTLTLSLEGNEMMMGIYKLNLTRINQSNQFTGELMLPFCTSDEMTWQGQIQTTRPGPETRPVNISIRMIQ</sequence>
<name>A0A2T3NUL7_9GAMM</name>
<evidence type="ECO:0000313" key="1">
    <source>
        <dbReference type="EMBL" id="PSW19963.1"/>
    </source>
</evidence>
<dbReference type="OrthoDB" id="5917490at2"/>
<accession>A0A2T3NUL7</accession>
<dbReference type="RefSeq" id="WP_036821107.1">
    <property type="nucleotide sequence ID" value="NZ_JGVO01000311.1"/>
</dbReference>
<dbReference type="EMBL" id="PYMA01000005">
    <property type="protein sequence ID" value="PSW19963.1"/>
    <property type="molecule type" value="Genomic_DNA"/>
</dbReference>
<protein>
    <submittedName>
        <fullName evidence="1">Uncharacterized protein</fullName>
    </submittedName>
</protein>
<keyword evidence="2" id="KW-1185">Reference proteome</keyword>
<evidence type="ECO:0000313" key="2">
    <source>
        <dbReference type="Proteomes" id="UP000241771"/>
    </source>
</evidence>
<comment type="caution">
    <text evidence="1">The sequence shown here is derived from an EMBL/GenBank/DDBJ whole genome shotgun (WGS) entry which is preliminary data.</text>
</comment>
<dbReference type="Proteomes" id="UP000241771">
    <property type="component" value="Unassembled WGS sequence"/>
</dbReference>
<organism evidence="1 2">
    <name type="scientific">Photobacterium sanctipauli</name>
    <dbReference type="NCBI Taxonomy" id="1342794"/>
    <lineage>
        <taxon>Bacteria</taxon>
        <taxon>Pseudomonadati</taxon>
        <taxon>Pseudomonadota</taxon>
        <taxon>Gammaproteobacteria</taxon>
        <taxon>Vibrionales</taxon>
        <taxon>Vibrionaceae</taxon>
        <taxon>Photobacterium</taxon>
    </lineage>
</organism>
<dbReference type="AlphaFoldDB" id="A0A2T3NUL7"/>
<gene>
    <name evidence="1" type="ORF">C9I98_10940</name>
</gene>
<proteinExistence type="predicted"/>
<reference evidence="1 2" key="1">
    <citation type="submission" date="2018-01" db="EMBL/GenBank/DDBJ databases">
        <title>Whole genome sequencing of Histamine producing bacteria.</title>
        <authorList>
            <person name="Butler K."/>
        </authorList>
    </citation>
    <scope>NUCLEOTIDE SEQUENCE [LARGE SCALE GENOMIC DNA]</scope>
    <source>
        <strain evidence="1 2">DSM 100436</strain>
    </source>
</reference>